<organism evidence="1 2">
    <name type="scientific">Thalassiosira oceanica</name>
    <name type="common">Marine diatom</name>
    <dbReference type="NCBI Taxonomy" id="159749"/>
    <lineage>
        <taxon>Eukaryota</taxon>
        <taxon>Sar</taxon>
        <taxon>Stramenopiles</taxon>
        <taxon>Ochrophyta</taxon>
        <taxon>Bacillariophyta</taxon>
        <taxon>Coscinodiscophyceae</taxon>
        <taxon>Thalassiosirophycidae</taxon>
        <taxon>Thalassiosirales</taxon>
        <taxon>Thalassiosiraceae</taxon>
        <taxon>Thalassiosira</taxon>
    </lineage>
</organism>
<keyword evidence="2" id="KW-1185">Reference proteome</keyword>
<comment type="caution">
    <text evidence="1">The sequence shown here is derived from an EMBL/GenBank/DDBJ whole genome shotgun (WGS) entry which is preliminary data.</text>
</comment>
<evidence type="ECO:0000313" key="2">
    <source>
        <dbReference type="Proteomes" id="UP000266841"/>
    </source>
</evidence>
<sequence>MDQHETNRQVAAYTYGDLADPDDIAIFRSTEENCIALSRLQPNDPCFILRSGGRITFARVVEHNEVLTVQVKGDGSTKSIPPASCMKYIRLLRQNALPDSALDGGLAENVGLGKNLRFHEQTESTQILKAS</sequence>
<gene>
    <name evidence="1" type="ORF">THAOC_17365</name>
</gene>
<accession>K0S9U0</accession>
<dbReference type="EMBL" id="AGNL01019163">
    <property type="protein sequence ID" value="EJK62040.1"/>
    <property type="molecule type" value="Genomic_DNA"/>
</dbReference>
<protein>
    <submittedName>
        <fullName evidence="1">Uncharacterized protein</fullName>
    </submittedName>
</protein>
<reference evidence="1 2" key="1">
    <citation type="journal article" date="2012" name="Genome Biol.">
        <title>Genome and low-iron response of an oceanic diatom adapted to chronic iron limitation.</title>
        <authorList>
            <person name="Lommer M."/>
            <person name="Specht M."/>
            <person name="Roy A.S."/>
            <person name="Kraemer L."/>
            <person name="Andreson R."/>
            <person name="Gutowska M.A."/>
            <person name="Wolf J."/>
            <person name="Bergner S.V."/>
            <person name="Schilhabel M.B."/>
            <person name="Klostermeier U.C."/>
            <person name="Beiko R.G."/>
            <person name="Rosenstiel P."/>
            <person name="Hippler M."/>
            <person name="Laroche J."/>
        </authorList>
    </citation>
    <scope>NUCLEOTIDE SEQUENCE [LARGE SCALE GENOMIC DNA]</scope>
    <source>
        <strain evidence="1 2">CCMP1005</strain>
    </source>
</reference>
<dbReference type="Proteomes" id="UP000266841">
    <property type="component" value="Unassembled WGS sequence"/>
</dbReference>
<evidence type="ECO:0000313" key="1">
    <source>
        <dbReference type="EMBL" id="EJK62040.1"/>
    </source>
</evidence>
<name>K0S9U0_THAOC</name>
<proteinExistence type="predicted"/>
<dbReference type="AlphaFoldDB" id="K0S9U0"/>